<proteinExistence type="predicted"/>
<protein>
    <submittedName>
        <fullName evidence="2">Alpha/beta fold hydrolase</fullName>
    </submittedName>
</protein>
<dbReference type="SUPFAM" id="SSF53474">
    <property type="entry name" value="alpha/beta-Hydrolases"/>
    <property type="match status" value="1"/>
</dbReference>
<gene>
    <name evidence="2" type="ORF">F3059_04470</name>
</gene>
<sequence>MTKKEFSLPGAEGRPFAVDLRFDPNKENQPVIIFLHGFKGFKDWGHFNLLADAFADKGFAYLKFNFSHNGTSVENPTDFVGLDAFGHNTFEKELSDLQTVLSYIEDSDQLPENIDRNKIYLLAHSRGGAIAIITAAQDNRVKKVATMSSISDLEKRFSEKQFSDFEEKGLTEIPNSRTNQIMPLHRDLIDEYRKKNEKLNILKNASKLNVPQLIIHAGSDETVGVDEAKDIQNANPQAELEIIEGASHVYGGKHPWDKETLPEHSNRVVELATAFFGE</sequence>
<feature type="domain" description="AB hydrolase-1" evidence="1">
    <location>
        <begin position="30"/>
        <end position="167"/>
    </location>
</feature>
<accession>A0A6N6M8M4</accession>
<dbReference type="InterPro" id="IPR029058">
    <property type="entry name" value="AB_hydrolase_fold"/>
</dbReference>
<dbReference type="Pfam" id="PF00561">
    <property type="entry name" value="Abhydrolase_1"/>
    <property type="match status" value="1"/>
</dbReference>
<evidence type="ECO:0000313" key="2">
    <source>
        <dbReference type="EMBL" id="KAB1065215.1"/>
    </source>
</evidence>
<dbReference type="PANTHER" id="PTHR42886:SF53">
    <property type="entry name" value="ALPHA_BETA-HYDROLASES SUPERFAMILY PROTEIN"/>
    <property type="match status" value="1"/>
</dbReference>
<dbReference type="Proteomes" id="UP000435357">
    <property type="component" value="Unassembled WGS sequence"/>
</dbReference>
<dbReference type="RefSeq" id="WP_151166900.1">
    <property type="nucleotide sequence ID" value="NZ_WACR01000003.1"/>
</dbReference>
<dbReference type="GO" id="GO:0016787">
    <property type="term" value="F:hydrolase activity"/>
    <property type="evidence" value="ECO:0007669"/>
    <property type="project" value="UniProtKB-KW"/>
</dbReference>
<reference evidence="2 3" key="1">
    <citation type="submission" date="2019-09" db="EMBL/GenBank/DDBJ databases">
        <title>Genomes of Cryomorphaceae.</title>
        <authorList>
            <person name="Bowman J.P."/>
        </authorList>
    </citation>
    <scope>NUCLEOTIDE SEQUENCE [LARGE SCALE GENOMIC DNA]</scope>
    <source>
        <strain evidence="2 3">KCTC 52047</strain>
    </source>
</reference>
<dbReference type="OrthoDB" id="9808543at2"/>
<evidence type="ECO:0000259" key="1">
    <source>
        <dbReference type="Pfam" id="PF00561"/>
    </source>
</evidence>
<comment type="caution">
    <text evidence="2">The sequence shown here is derived from an EMBL/GenBank/DDBJ whole genome shotgun (WGS) entry which is preliminary data.</text>
</comment>
<dbReference type="PANTHER" id="PTHR42886">
    <property type="entry name" value="RE40534P-RELATED"/>
    <property type="match status" value="1"/>
</dbReference>
<name>A0A6N6M8M4_9FLAO</name>
<keyword evidence="2" id="KW-0378">Hydrolase</keyword>
<dbReference type="Gene3D" id="3.40.50.1820">
    <property type="entry name" value="alpha/beta hydrolase"/>
    <property type="match status" value="1"/>
</dbReference>
<evidence type="ECO:0000313" key="3">
    <source>
        <dbReference type="Proteomes" id="UP000435357"/>
    </source>
</evidence>
<dbReference type="AlphaFoldDB" id="A0A6N6M8M4"/>
<organism evidence="2 3">
    <name type="scientific">Salibacter halophilus</name>
    <dbReference type="NCBI Taxonomy" id="1803916"/>
    <lineage>
        <taxon>Bacteria</taxon>
        <taxon>Pseudomonadati</taxon>
        <taxon>Bacteroidota</taxon>
        <taxon>Flavobacteriia</taxon>
        <taxon>Flavobacteriales</taxon>
        <taxon>Salibacteraceae</taxon>
        <taxon>Salibacter</taxon>
    </lineage>
</organism>
<dbReference type="EMBL" id="WACR01000003">
    <property type="protein sequence ID" value="KAB1065215.1"/>
    <property type="molecule type" value="Genomic_DNA"/>
</dbReference>
<dbReference type="InterPro" id="IPR000073">
    <property type="entry name" value="AB_hydrolase_1"/>
</dbReference>
<keyword evidence="3" id="KW-1185">Reference proteome</keyword>